<gene>
    <name evidence="1" type="ORF">BD626DRAFT_521437</name>
</gene>
<comment type="caution">
    <text evidence="1">The sequence shown here is derived from an EMBL/GenBank/DDBJ whole genome shotgun (WGS) entry which is preliminary data.</text>
</comment>
<dbReference type="Proteomes" id="UP000320762">
    <property type="component" value="Unassembled WGS sequence"/>
</dbReference>
<protein>
    <submittedName>
        <fullName evidence="1">Uncharacterized protein</fullName>
    </submittedName>
</protein>
<keyword evidence="2" id="KW-1185">Reference proteome</keyword>
<name>A0A550BTR4_9AGAR</name>
<dbReference type="AlphaFoldDB" id="A0A550BTR4"/>
<accession>A0A550BTR4</accession>
<sequence length="156" mass="16665">MVDPAHASARTRILRQVNLCASEVGAQTAAAGIEQAGCLCGAGSVRRVECRAAAIWQVARAWSRGPASPTNRRRYRAADSCEAWVQSPGLRKGSAMTEGSRAIRARSPGRRDSLRRVRTDQRRAGLGRTCALTSATVLSLAREACLCVDVSDVRSA</sequence>
<evidence type="ECO:0000313" key="1">
    <source>
        <dbReference type="EMBL" id="TRM55932.1"/>
    </source>
</evidence>
<dbReference type="EMBL" id="VDMD01000086">
    <property type="protein sequence ID" value="TRM55932.1"/>
    <property type="molecule type" value="Genomic_DNA"/>
</dbReference>
<evidence type="ECO:0000313" key="2">
    <source>
        <dbReference type="Proteomes" id="UP000320762"/>
    </source>
</evidence>
<reference evidence="1 2" key="1">
    <citation type="journal article" date="2019" name="New Phytol.">
        <title>Comparative genomics reveals unique wood-decay strategies and fruiting body development in the Schizophyllaceae.</title>
        <authorList>
            <person name="Almasi E."/>
            <person name="Sahu N."/>
            <person name="Krizsan K."/>
            <person name="Balint B."/>
            <person name="Kovacs G.M."/>
            <person name="Kiss B."/>
            <person name="Cseklye J."/>
            <person name="Drula E."/>
            <person name="Henrissat B."/>
            <person name="Nagy I."/>
            <person name="Chovatia M."/>
            <person name="Adam C."/>
            <person name="LaButti K."/>
            <person name="Lipzen A."/>
            <person name="Riley R."/>
            <person name="Grigoriev I.V."/>
            <person name="Nagy L.G."/>
        </authorList>
    </citation>
    <scope>NUCLEOTIDE SEQUENCE [LARGE SCALE GENOMIC DNA]</scope>
    <source>
        <strain evidence="1 2">NL-1724</strain>
    </source>
</reference>
<proteinExistence type="predicted"/>
<organism evidence="1 2">
    <name type="scientific">Schizophyllum amplum</name>
    <dbReference type="NCBI Taxonomy" id="97359"/>
    <lineage>
        <taxon>Eukaryota</taxon>
        <taxon>Fungi</taxon>
        <taxon>Dikarya</taxon>
        <taxon>Basidiomycota</taxon>
        <taxon>Agaricomycotina</taxon>
        <taxon>Agaricomycetes</taxon>
        <taxon>Agaricomycetidae</taxon>
        <taxon>Agaricales</taxon>
        <taxon>Schizophyllaceae</taxon>
        <taxon>Schizophyllum</taxon>
    </lineage>
</organism>